<dbReference type="Proteomes" id="UP000256485">
    <property type="component" value="Unassembled WGS sequence"/>
</dbReference>
<dbReference type="InterPro" id="IPR014729">
    <property type="entry name" value="Rossmann-like_a/b/a_fold"/>
</dbReference>
<organism evidence="14 15">
    <name type="scientific">Thermasporomyces composti</name>
    <dbReference type="NCBI Taxonomy" id="696763"/>
    <lineage>
        <taxon>Bacteria</taxon>
        <taxon>Bacillati</taxon>
        <taxon>Actinomycetota</taxon>
        <taxon>Actinomycetes</taxon>
        <taxon>Propionibacteriales</taxon>
        <taxon>Nocardioidaceae</taxon>
        <taxon>Thermasporomyces</taxon>
    </lineage>
</organism>
<dbReference type="InterPro" id="IPR014758">
    <property type="entry name" value="Met-tRNA_synth"/>
</dbReference>
<evidence type="ECO:0000313" key="15">
    <source>
        <dbReference type="Proteomes" id="UP000256485"/>
    </source>
</evidence>
<reference evidence="14 15" key="1">
    <citation type="submission" date="2018-08" db="EMBL/GenBank/DDBJ databases">
        <title>Sequencing the genomes of 1000 actinobacteria strains.</title>
        <authorList>
            <person name="Klenk H.-P."/>
        </authorList>
    </citation>
    <scope>NUCLEOTIDE SEQUENCE [LARGE SCALE GENOMIC DNA]</scope>
    <source>
        <strain evidence="14 15">DSM 22891</strain>
    </source>
</reference>
<dbReference type="NCBIfam" id="TIGR00398">
    <property type="entry name" value="metG"/>
    <property type="match status" value="1"/>
</dbReference>
<keyword evidence="8 10" id="KW-0030">Aminoacyl-tRNA synthetase</keyword>
<dbReference type="InterPro" id="IPR041872">
    <property type="entry name" value="Anticodon_Met"/>
</dbReference>
<dbReference type="InterPro" id="IPR015413">
    <property type="entry name" value="Methionyl/Leucyl_tRNA_Synth"/>
</dbReference>
<evidence type="ECO:0000259" key="11">
    <source>
        <dbReference type="Pfam" id="PF00133"/>
    </source>
</evidence>
<keyword evidence="6 10" id="KW-0067">ATP-binding</keyword>
<evidence type="ECO:0000259" key="12">
    <source>
        <dbReference type="Pfam" id="PF09334"/>
    </source>
</evidence>
<dbReference type="Pfam" id="PF09334">
    <property type="entry name" value="tRNA-synt_1g"/>
    <property type="match status" value="1"/>
</dbReference>
<evidence type="ECO:0000256" key="6">
    <source>
        <dbReference type="ARBA" id="ARBA00022840"/>
    </source>
</evidence>
<comment type="caution">
    <text evidence="14">The sequence shown here is derived from an EMBL/GenBank/DDBJ whole genome shotgun (WGS) entry which is preliminary data.</text>
</comment>
<feature type="domain" description="Methionyl-tRNA synthetase anticodon-binding" evidence="13">
    <location>
        <begin position="427"/>
        <end position="511"/>
    </location>
</feature>
<comment type="similarity">
    <text evidence="10">Belongs to the class-I aminoacyl-tRNA synthetase family.</text>
</comment>
<evidence type="ECO:0000256" key="2">
    <source>
        <dbReference type="ARBA" id="ARBA00012838"/>
    </source>
</evidence>
<feature type="domain" description="Methionyl/Leucyl tRNA synthetase" evidence="12">
    <location>
        <begin position="142"/>
        <end position="371"/>
    </location>
</feature>
<evidence type="ECO:0000256" key="3">
    <source>
        <dbReference type="ARBA" id="ARBA00018753"/>
    </source>
</evidence>
<proteinExistence type="inferred from homology"/>
<evidence type="ECO:0000256" key="8">
    <source>
        <dbReference type="ARBA" id="ARBA00023146"/>
    </source>
</evidence>
<dbReference type="PANTHER" id="PTHR43326:SF1">
    <property type="entry name" value="METHIONINE--TRNA LIGASE, MITOCHONDRIAL"/>
    <property type="match status" value="1"/>
</dbReference>
<keyword evidence="15" id="KW-1185">Reference proteome</keyword>
<evidence type="ECO:0000256" key="1">
    <source>
        <dbReference type="ARBA" id="ARBA00003314"/>
    </source>
</evidence>
<dbReference type="GO" id="GO:0004825">
    <property type="term" value="F:methionine-tRNA ligase activity"/>
    <property type="evidence" value="ECO:0007669"/>
    <property type="project" value="UniProtKB-EC"/>
</dbReference>
<evidence type="ECO:0000256" key="7">
    <source>
        <dbReference type="ARBA" id="ARBA00022917"/>
    </source>
</evidence>
<dbReference type="OrthoDB" id="9810191at2"/>
<dbReference type="AlphaFoldDB" id="A0A3D9VE57"/>
<dbReference type="RefSeq" id="WP_115850064.1">
    <property type="nucleotide sequence ID" value="NZ_QTUC01000001.1"/>
</dbReference>
<dbReference type="GO" id="GO:0006431">
    <property type="term" value="P:methionyl-tRNA aminoacylation"/>
    <property type="evidence" value="ECO:0007669"/>
    <property type="project" value="InterPro"/>
</dbReference>
<dbReference type="EC" id="6.1.1.10" evidence="2"/>
<comment type="function">
    <text evidence="1">Is required not only for elongation of protein synthesis but also for the initiation of all mRNA translation through initiator tRNA(fMet) aminoacylation.</text>
</comment>
<dbReference type="CDD" id="cd00814">
    <property type="entry name" value="MetRS_core"/>
    <property type="match status" value="1"/>
</dbReference>
<keyword evidence="5 10" id="KW-0547">Nucleotide-binding</keyword>
<evidence type="ECO:0000259" key="13">
    <source>
        <dbReference type="Pfam" id="PF19303"/>
    </source>
</evidence>
<dbReference type="GO" id="GO:0005524">
    <property type="term" value="F:ATP binding"/>
    <property type="evidence" value="ECO:0007669"/>
    <property type="project" value="UniProtKB-KW"/>
</dbReference>
<dbReference type="SUPFAM" id="SSF52374">
    <property type="entry name" value="Nucleotidylyl transferase"/>
    <property type="match status" value="1"/>
</dbReference>
<keyword evidence="7 10" id="KW-0648">Protein biosynthesis</keyword>
<dbReference type="InterPro" id="IPR002300">
    <property type="entry name" value="aa-tRNA-synth_Ia"/>
</dbReference>
<accession>A0A3D9VE57</accession>
<feature type="domain" description="Aminoacyl-tRNA synthetase class Ia" evidence="11">
    <location>
        <begin position="6"/>
        <end position="58"/>
    </location>
</feature>
<dbReference type="Pfam" id="PF00133">
    <property type="entry name" value="tRNA-synt_1"/>
    <property type="match status" value="1"/>
</dbReference>
<evidence type="ECO:0000313" key="14">
    <source>
        <dbReference type="EMBL" id="REF36424.1"/>
    </source>
</evidence>
<evidence type="ECO:0000256" key="10">
    <source>
        <dbReference type="RuleBase" id="RU363039"/>
    </source>
</evidence>
<dbReference type="Gene3D" id="3.40.50.620">
    <property type="entry name" value="HUPs"/>
    <property type="match status" value="1"/>
</dbReference>
<gene>
    <name evidence="14" type="ORF">DFJ64_1832</name>
</gene>
<dbReference type="Pfam" id="PF19303">
    <property type="entry name" value="Anticodon_3"/>
    <property type="match status" value="1"/>
</dbReference>
<evidence type="ECO:0000256" key="9">
    <source>
        <dbReference type="ARBA" id="ARBA00030904"/>
    </source>
</evidence>
<dbReference type="EMBL" id="QTUC01000001">
    <property type="protein sequence ID" value="REF36424.1"/>
    <property type="molecule type" value="Genomic_DNA"/>
</dbReference>
<dbReference type="Gene3D" id="1.10.730.10">
    <property type="entry name" value="Isoleucyl-tRNA Synthetase, Domain 1"/>
    <property type="match status" value="1"/>
</dbReference>
<dbReference type="InterPro" id="IPR033911">
    <property type="entry name" value="MetRS_core"/>
</dbReference>
<name>A0A3D9VE57_THECX</name>
<dbReference type="PRINTS" id="PR01041">
    <property type="entry name" value="TRNASYNTHMET"/>
</dbReference>
<dbReference type="Gene3D" id="2.170.220.10">
    <property type="match status" value="1"/>
</dbReference>
<evidence type="ECO:0000256" key="5">
    <source>
        <dbReference type="ARBA" id="ARBA00022741"/>
    </source>
</evidence>
<dbReference type="PANTHER" id="PTHR43326">
    <property type="entry name" value="METHIONYL-TRNA SYNTHETASE"/>
    <property type="match status" value="1"/>
</dbReference>
<dbReference type="SUPFAM" id="SSF47323">
    <property type="entry name" value="Anticodon-binding domain of a subclass of class I aminoacyl-tRNA synthetases"/>
    <property type="match status" value="1"/>
</dbReference>
<protein>
    <recommendedName>
        <fullName evidence="3">Methionine--tRNA ligase</fullName>
        <ecNumber evidence="2">6.1.1.10</ecNumber>
    </recommendedName>
    <alternativeName>
        <fullName evidence="9">Methionyl-tRNA synthetase</fullName>
    </alternativeName>
</protein>
<dbReference type="InterPro" id="IPR009080">
    <property type="entry name" value="tRNAsynth_Ia_anticodon-bd"/>
</dbReference>
<sequence length="553" mass="60656">MSTAPQRFYVTTSIPYVNADPHLGFALEVVQADVLARHRRLRGDQVRLLSGTDDHAIKNVQAADRAGLPVAEFVAQRAEAFRRLGERLDASYDDFLRTSVDPRHRAGAERLWRACAAAGDIDRRHYEGLYCVGCEQFYTDDELVDGVCPAHGTAPTLVSEENWFFRLSRYQKPLRELLLSGRLRIEPEVRANEVRAFVERGLADFSISRSVERARGWGIPVPGDPTQVMYVWWDALGYYVTSLDYGKGPDAEAFRTWWASDGRRVHVIGKDILRFHAVYWPAMLLSAGLPLPTDIYVHDFLTANGQKLSKTLGNVVDPMHLADQYGVDAVRWWLIAEVSKVGDTDFTLRRLVDAANRDLAGGLGNVAQRVLAMVHRFRGGVVPPAVSLAVGVAPSRVAVTPGPGVLSDRIGAALARLDAAASGLPHRIDAALEDFDLRRAARAITAFVAEINRCIERTAPWALAKAERGGDADAGLRLDQTLATLVAALRVLAREIEPFVPGLAAKLAHQSGSHQPDGALPRLEPLFRRVEIAECGGDGTGASEIFSKVRARA</sequence>
<evidence type="ECO:0000256" key="4">
    <source>
        <dbReference type="ARBA" id="ARBA00022598"/>
    </source>
</evidence>
<keyword evidence="4 10" id="KW-0436">Ligase</keyword>
<dbReference type="InterPro" id="IPR023457">
    <property type="entry name" value="Met-tRNA_synth_2"/>
</dbReference>